<protein>
    <submittedName>
        <fullName evidence="1">Uncharacterized protein</fullName>
    </submittedName>
</protein>
<reference evidence="1 2" key="2">
    <citation type="submission" date="2019-01" db="EMBL/GenBank/DDBJ databases">
        <title>Motilimonas pumilus sp. nov., isolated from the gut of sea cucumber (Apostichopus japonicus).</title>
        <authorList>
            <person name="Wang F.-Q."/>
            <person name="Ren L.-H."/>
            <person name="Lin Y.-W."/>
            <person name="Sun G.-H."/>
            <person name="Du Z.-J."/>
            <person name="Zhao J.-X."/>
            <person name="Liu X.-J."/>
            <person name="Liu L.-J."/>
        </authorList>
    </citation>
    <scope>NUCLEOTIDE SEQUENCE [LARGE SCALE GENOMIC DNA]</scope>
    <source>
        <strain evidence="1 2">PLHSC7-2</strain>
    </source>
</reference>
<dbReference type="RefSeq" id="WP_119909022.1">
    <property type="nucleotide sequence ID" value="NZ_QZCH01000001.1"/>
</dbReference>
<reference evidence="1 2" key="1">
    <citation type="submission" date="2018-09" db="EMBL/GenBank/DDBJ databases">
        <authorList>
            <person name="Wang F."/>
        </authorList>
    </citation>
    <scope>NUCLEOTIDE SEQUENCE [LARGE SCALE GENOMIC DNA]</scope>
    <source>
        <strain evidence="1 2">PLHSC7-2</strain>
    </source>
</reference>
<organism evidence="1 2">
    <name type="scientific">Motilimonas pumila</name>
    <dbReference type="NCBI Taxonomy" id="2303987"/>
    <lineage>
        <taxon>Bacteria</taxon>
        <taxon>Pseudomonadati</taxon>
        <taxon>Pseudomonadota</taxon>
        <taxon>Gammaproteobacteria</taxon>
        <taxon>Alteromonadales</taxon>
        <taxon>Alteromonadales genera incertae sedis</taxon>
        <taxon>Motilimonas</taxon>
    </lineage>
</organism>
<dbReference type="Proteomes" id="UP000283255">
    <property type="component" value="Unassembled WGS sequence"/>
</dbReference>
<evidence type="ECO:0000313" key="1">
    <source>
        <dbReference type="EMBL" id="RJG51498.1"/>
    </source>
</evidence>
<name>A0A418YKJ1_9GAMM</name>
<dbReference type="AlphaFoldDB" id="A0A418YKJ1"/>
<keyword evidence="2" id="KW-1185">Reference proteome</keyword>
<dbReference type="EMBL" id="QZCH01000001">
    <property type="protein sequence ID" value="RJG51498.1"/>
    <property type="molecule type" value="Genomic_DNA"/>
</dbReference>
<sequence>MHFSLPKTANSSLDLLIDQMFEIIESGQEIDQIVLKKILDQAFSQGESLDKIEQALGVEVDMLESSSTNGVKNLLNLLAKRE</sequence>
<accession>A0A418YKJ1</accession>
<gene>
    <name evidence="1" type="ORF">D1Z90_01850</name>
</gene>
<proteinExistence type="predicted"/>
<evidence type="ECO:0000313" key="2">
    <source>
        <dbReference type="Proteomes" id="UP000283255"/>
    </source>
</evidence>
<comment type="caution">
    <text evidence="1">The sequence shown here is derived from an EMBL/GenBank/DDBJ whole genome shotgun (WGS) entry which is preliminary data.</text>
</comment>